<accession>A0A0R0DEP2</accession>
<feature type="transmembrane region" description="Helical" evidence="1">
    <location>
        <begin position="15"/>
        <end position="35"/>
    </location>
</feature>
<keyword evidence="1" id="KW-0472">Membrane</keyword>
<dbReference type="STRING" id="336566.ABB30_10345"/>
<keyword evidence="1" id="KW-0812">Transmembrane</keyword>
<dbReference type="Proteomes" id="UP000050956">
    <property type="component" value="Unassembled WGS sequence"/>
</dbReference>
<dbReference type="AlphaFoldDB" id="A0A0R0DEP2"/>
<keyword evidence="1" id="KW-1133">Transmembrane helix</keyword>
<proteinExistence type="predicted"/>
<dbReference type="OrthoDB" id="5801860at2"/>
<keyword evidence="4" id="KW-1185">Reference proteome</keyword>
<dbReference type="Pfam" id="PF14341">
    <property type="entry name" value="PilX_N"/>
    <property type="match status" value="1"/>
</dbReference>
<protein>
    <recommendedName>
        <fullName evidence="2">Type 4 fimbrial biogenesis protein PilX N-terminal domain-containing protein</fullName>
    </recommendedName>
</protein>
<gene>
    <name evidence="3" type="ORF">ABB30_10345</name>
</gene>
<feature type="domain" description="Type 4 fimbrial biogenesis protein PilX N-terminal" evidence="2">
    <location>
        <begin position="13"/>
        <end position="63"/>
    </location>
</feature>
<reference evidence="3 4" key="1">
    <citation type="submission" date="2015-05" db="EMBL/GenBank/DDBJ databases">
        <title>Genome sequencing and analysis of members of genus Stenotrophomonas.</title>
        <authorList>
            <person name="Patil P.P."/>
            <person name="Midha S."/>
            <person name="Patil P.B."/>
        </authorList>
    </citation>
    <scope>NUCLEOTIDE SEQUENCE [LARGE SCALE GENOMIC DNA]</scope>
    <source>
        <strain evidence="3 4">DSM 24757</strain>
    </source>
</reference>
<dbReference type="InterPro" id="IPR025746">
    <property type="entry name" value="PilX_N_dom"/>
</dbReference>
<dbReference type="PATRIC" id="fig|336566.3.peg.1488"/>
<evidence type="ECO:0000256" key="1">
    <source>
        <dbReference type="SAM" id="Phobius"/>
    </source>
</evidence>
<dbReference type="EMBL" id="LDJM01000025">
    <property type="protein sequence ID" value="KRG76196.1"/>
    <property type="molecule type" value="Genomic_DNA"/>
</dbReference>
<evidence type="ECO:0000313" key="3">
    <source>
        <dbReference type="EMBL" id="KRG76196.1"/>
    </source>
</evidence>
<name>A0A0R0DEP2_9GAMM</name>
<sequence>MNRRNPHFGREQRGISLLVVLVLLLIMTLLGLAILRSTMLEERMAGNMYERSLAFQAAESALREGELIAAAAPAAPGSGCTADGVCSEPDVTATERWLDDGFAGWVDAPELADASPAPPPGAYFIEYMGLSPTWPGCDRQVPVAPLCLAPSYRVTARSTAAGRSTVILQSNFVVQ</sequence>
<comment type="caution">
    <text evidence="3">The sequence shown here is derived from an EMBL/GenBank/DDBJ whole genome shotgun (WGS) entry which is preliminary data.</text>
</comment>
<organism evidence="3 4">
    <name type="scientific">Stenotrophomonas ginsengisoli</name>
    <dbReference type="NCBI Taxonomy" id="336566"/>
    <lineage>
        <taxon>Bacteria</taxon>
        <taxon>Pseudomonadati</taxon>
        <taxon>Pseudomonadota</taxon>
        <taxon>Gammaproteobacteria</taxon>
        <taxon>Lysobacterales</taxon>
        <taxon>Lysobacteraceae</taxon>
        <taxon>Stenotrophomonas</taxon>
    </lineage>
</organism>
<evidence type="ECO:0000259" key="2">
    <source>
        <dbReference type="Pfam" id="PF14341"/>
    </source>
</evidence>
<evidence type="ECO:0000313" key="4">
    <source>
        <dbReference type="Proteomes" id="UP000050956"/>
    </source>
</evidence>
<dbReference type="RefSeq" id="WP_057638218.1">
    <property type="nucleotide sequence ID" value="NZ_LDJM01000025.1"/>
</dbReference>